<evidence type="ECO:0000313" key="2">
    <source>
        <dbReference type="Proteomes" id="UP000006818"/>
    </source>
</evidence>
<reference evidence="1 2" key="1">
    <citation type="journal article" date="2009" name="Proc. Natl. Acad. Sci. U.S.A.">
        <title>Biogeography of the Sulfolobus islandicus pan-genome.</title>
        <authorList>
            <person name="Reno M.L."/>
            <person name="Held N.L."/>
            <person name="Fields C.J."/>
            <person name="Burke P.V."/>
            <person name="Whitaker R.J."/>
        </authorList>
    </citation>
    <scope>NUCLEOTIDE SEQUENCE [LARGE SCALE GENOMIC DNA]</scope>
    <source>
        <strain evidence="2">Y.N.15.51 / Yellowstone #2</strain>
    </source>
</reference>
<dbReference type="Proteomes" id="UP000006818">
    <property type="component" value="Chromosome"/>
</dbReference>
<organism evidence="1 2">
    <name type="scientific">Saccharolobus islandicus (strain Y.N.15.51 / Yellowstone #2)</name>
    <name type="common">Sulfolobus islandicus</name>
    <dbReference type="NCBI Taxonomy" id="419942"/>
    <lineage>
        <taxon>Archaea</taxon>
        <taxon>Thermoproteota</taxon>
        <taxon>Thermoprotei</taxon>
        <taxon>Sulfolobales</taxon>
        <taxon>Sulfolobaceae</taxon>
        <taxon>Saccharolobus</taxon>
    </lineage>
</organism>
<dbReference type="GO" id="GO:0008168">
    <property type="term" value="F:methyltransferase activity"/>
    <property type="evidence" value="ECO:0007669"/>
    <property type="project" value="UniProtKB-KW"/>
</dbReference>
<dbReference type="KEGG" id="sin:YN1551_2421"/>
<name>C3NKR3_SACI1</name>
<keyword evidence="1" id="KW-0489">Methyltransferase</keyword>
<proteinExistence type="predicted"/>
<sequence>MKEKSQTSEVLRTLAIILSQLDFEKKIKGTTDAELVRAVSGTIKDLKRKDNIPFLEDILYLIDQGRFSEARSKLLELSYKLLE</sequence>
<dbReference type="AlphaFoldDB" id="C3NKR3"/>
<dbReference type="RefSeq" id="WP_012717934.1">
    <property type="nucleotide sequence ID" value="NC_012623.1"/>
</dbReference>
<dbReference type="GeneID" id="7810439"/>
<accession>C3NKR3</accession>
<protein>
    <submittedName>
        <fullName evidence="1">Conserved hypothetical rRNA adenine N-6-methyltransferase</fullName>
    </submittedName>
</protein>
<evidence type="ECO:0000313" key="1">
    <source>
        <dbReference type="EMBL" id="ACP49386.1"/>
    </source>
</evidence>
<dbReference type="EMBL" id="CP001404">
    <property type="protein sequence ID" value="ACP49386.1"/>
    <property type="molecule type" value="Genomic_DNA"/>
</dbReference>
<gene>
    <name evidence="1" type="ordered locus">YN1551_2421</name>
</gene>
<dbReference type="GO" id="GO:0032259">
    <property type="term" value="P:methylation"/>
    <property type="evidence" value="ECO:0007669"/>
    <property type="project" value="UniProtKB-KW"/>
</dbReference>
<keyword evidence="1" id="KW-0808">Transferase</keyword>
<dbReference type="HOGENOM" id="CLU_2534832_0_0_2"/>